<organism evidence="1">
    <name type="scientific">bioreactor metagenome</name>
    <dbReference type="NCBI Taxonomy" id="1076179"/>
    <lineage>
        <taxon>unclassified sequences</taxon>
        <taxon>metagenomes</taxon>
        <taxon>ecological metagenomes</taxon>
    </lineage>
</organism>
<evidence type="ECO:0008006" key="2">
    <source>
        <dbReference type="Google" id="ProtNLM"/>
    </source>
</evidence>
<comment type="caution">
    <text evidence="1">The sequence shown here is derived from an EMBL/GenBank/DDBJ whole genome shotgun (WGS) entry which is preliminary data.</text>
</comment>
<dbReference type="AlphaFoldDB" id="A0A645A6L9"/>
<name>A0A645A6L9_9ZZZZ</name>
<protein>
    <recommendedName>
        <fullName evidence="2">RES domain-containing protein</fullName>
    </recommendedName>
</protein>
<gene>
    <name evidence="1" type="ORF">SDC9_95433</name>
</gene>
<sequence length="358" mass="42075">MVSNNLEDFEASFFSIMQAEVFHLPKIRSDKDYYSDVERLFEDYRDKIKRILSNDELKEVEDISTGMLEAIKAYNNGLPHQAYEKLKTLMGTMKGLRIFQKSGIYTKYDLDQDDPLRLYRVRGVSEYRKYRRMEIFHTPYYLQGKVATCRYSISGYPSLYLGTSLELCLKESKLQHDSVVIASRFKMNRSTRHNGNINIQVIDLSVKPQDFLTKSPRGRNLEFFRNDNAEFAKQYLYWYPLIATCSFIRKSKSDPFSPEYIIPQLLMQWARERYDSTDSQRELVGVRYFSCASRETAELGFNYVFPVSGDKDENLSKEYCSVLANSFELTQPIIIEKEKLNFYQKSMENDRGLGQVYE</sequence>
<reference evidence="1" key="1">
    <citation type="submission" date="2019-08" db="EMBL/GenBank/DDBJ databases">
        <authorList>
            <person name="Kucharzyk K."/>
            <person name="Murdoch R.W."/>
            <person name="Higgins S."/>
            <person name="Loffler F."/>
        </authorList>
    </citation>
    <scope>NUCLEOTIDE SEQUENCE</scope>
</reference>
<dbReference type="EMBL" id="VSSQ01012216">
    <property type="protein sequence ID" value="MPM48707.1"/>
    <property type="molecule type" value="Genomic_DNA"/>
</dbReference>
<proteinExistence type="predicted"/>
<accession>A0A645A6L9</accession>
<evidence type="ECO:0000313" key="1">
    <source>
        <dbReference type="EMBL" id="MPM48707.1"/>
    </source>
</evidence>